<dbReference type="Proteomes" id="UP000682733">
    <property type="component" value="Unassembled WGS sequence"/>
</dbReference>
<gene>
    <name evidence="2" type="ORF">OVA965_LOCUS31753</name>
    <name evidence="3" type="ORF">TMI583_LOCUS32589</name>
</gene>
<evidence type="ECO:0000259" key="1">
    <source>
        <dbReference type="Pfam" id="PF03807"/>
    </source>
</evidence>
<dbReference type="AlphaFoldDB" id="A0A8S2F7F3"/>
<dbReference type="Gene3D" id="3.40.50.720">
    <property type="entry name" value="NAD(P)-binding Rossmann-like Domain"/>
    <property type="match status" value="1"/>
</dbReference>
<comment type="caution">
    <text evidence="2">The sequence shown here is derived from an EMBL/GenBank/DDBJ whole genome shotgun (WGS) entry which is preliminary data.</text>
</comment>
<sequence length="182" mass="20995">DFIQMGINYCKFNNAHVVQNADIVFICVAPHQLRYVIDDIRGRVKPNVIIYSIVLGFPALKLRALLQHSNIIKPTYRWDNDITKENWPISDVDSVLSDESLVKKISLENENNDNIVKDTNLLPIIIYSLLNLLQIANLNRVESLHALAALIFNTQNERVNIEESMVYENQDDDQEKTQYVEL</sequence>
<dbReference type="Pfam" id="PF03807">
    <property type="entry name" value="F420_oxidored"/>
    <property type="match status" value="1"/>
</dbReference>
<evidence type="ECO:0000313" key="2">
    <source>
        <dbReference type="EMBL" id="CAF1372881.1"/>
    </source>
</evidence>
<proteinExistence type="predicted"/>
<name>A0A8S2F7F3_9BILA</name>
<dbReference type="SUPFAM" id="SSF51735">
    <property type="entry name" value="NAD(P)-binding Rossmann-fold domains"/>
    <property type="match status" value="1"/>
</dbReference>
<dbReference type="Proteomes" id="UP000677228">
    <property type="component" value="Unassembled WGS sequence"/>
</dbReference>
<evidence type="ECO:0000313" key="4">
    <source>
        <dbReference type="Proteomes" id="UP000677228"/>
    </source>
</evidence>
<evidence type="ECO:0000313" key="3">
    <source>
        <dbReference type="EMBL" id="CAF4181790.1"/>
    </source>
</evidence>
<accession>A0A8S2F7F3</accession>
<feature type="non-terminal residue" evidence="2">
    <location>
        <position position="1"/>
    </location>
</feature>
<dbReference type="InterPro" id="IPR028939">
    <property type="entry name" value="P5C_Rdtase_cat_N"/>
</dbReference>
<protein>
    <recommendedName>
        <fullName evidence="1">Pyrroline-5-carboxylate reductase catalytic N-terminal domain-containing protein</fullName>
    </recommendedName>
</protein>
<feature type="domain" description="Pyrroline-5-carboxylate reductase catalytic N-terminal" evidence="1">
    <location>
        <begin position="4"/>
        <end position="50"/>
    </location>
</feature>
<dbReference type="EMBL" id="CAJOBA010045815">
    <property type="protein sequence ID" value="CAF4181790.1"/>
    <property type="molecule type" value="Genomic_DNA"/>
</dbReference>
<organism evidence="2 4">
    <name type="scientific">Didymodactylos carnosus</name>
    <dbReference type="NCBI Taxonomy" id="1234261"/>
    <lineage>
        <taxon>Eukaryota</taxon>
        <taxon>Metazoa</taxon>
        <taxon>Spiralia</taxon>
        <taxon>Gnathifera</taxon>
        <taxon>Rotifera</taxon>
        <taxon>Eurotatoria</taxon>
        <taxon>Bdelloidea</taxon>
        <taxon>Philodinida</taxon>
        <taxon>Philodinidae</taxon>
        <taxon>Didymodactylos</taxon>
    </lineage>
</organism>
<dbReference type="InterPro" id="IPR036291">
    <property type="entry name" value="NAD(P)-bd_dom_sf"/>
</dbReference>
<reference evidence="2" key="1">
    <citation type="submission" date="2021-02" db="EMBL/GenBank/DDBJ databases">
        <authorList>
            <person name="Nowell W R."/>
        </authorList>
    </citation>
    <scope>NUCLEOTIDE SEQUENCE</scope>
</reference>
<dbReference type="EMBL" id="CAJNOK010024145">
    <property type="protein sequence ID" value="CAF1372881.1"/>
    <property type="molecule type" value="Genomic_DNA"/>
</dbReference>